<feature type="chain" id="PRO_5003053915" evidence="1">
    <location>
        <begin position="19"/>
        <end position="65"/>
    </location>
</feature>
<feature type="signal peptide" evidence="1">
    <location>
        <begin position="1"/>
        <end position="18"/>
    </location>
</feature>
<protein>
    <submittedName>
        <fullName evidence="2">Uncharacterized protein</fullName>
    </submittedName>
</protein>
<evidence type="ECO:0000313" key="3">
    <source>
        <dbReference type="Proteomes" id="UP000008866"/>
    </source>
</evidence>
<dbReference type="RefSeq" id="XP_003015414.1">
    <property type="nucleotide sequence ID" value="XM_003015368.1"/>
</dbReference>
<dbReference type="HOGENOM" id="CLU_2849248_0_0_1"/>
<evidence type="ECO:0000256" key="1">
    <source>
        <dbReference type="SAM" id="SignalP"/>
    </source>
</evidence>
<proteinExistence type="predicted"/>
<dbReference type="KEGG" id="abe:ARB_06539"/>
<dbReference type="GeneID" id="9521140"/>
<comment type="caution">
    <text evidence="2">The sequence shown here is derived from an EMBL/GenBank/DDBJ whole genome shotgun (WGS) entry which is preliminary data.</text>
</comment>
<dbReference type="EMBL" id="ABSU01000005">
    <property type="protein sequence ID" value="EFE34774.1"/>
    <property type="molecule type" value="Genomic_DNA"/>
</dbReference>
<dbReference type="OMA" id="TWTTADM"/>
<accession>D4AQN0</accession>
<name>D4AQN0_ARTBC</name>
<dbReference type="Proteomes" id="UP000008866">
    <property type="component" value="Unassembled WGS sequence"/>
</dbReference>
<dbReference type="eggNOG" id="ENOG502RQA0">
    <property type="taxonomic scope" value="Eukaryota"/>
</dbReference>
<keyword evidence="1" id="KW-0732">Signal</keyword>
<sequence length="65" mass="6988">MKFDLVLLAAFLAAPILANTIPEVSEAVDLADRDMSAVDEGNELTARKVRSRIPSKVFSAVLTPC</sequence>
<reference evidence="3" key="1">
    <citation type="journal article" date="2011" name="Genome Biol.">
        <title>Comparative and functional genomics provide insights into the pathogenicity of dermatophytic fungi.</title>
        <authorList>
            <person name="Burmester A."/>
            <person name="Shelest E."/>
            <person name="Gloeckner G."/>
            <person name="Heddergott C."/>
            <person name="Schindler S."/>
            <person name="Staib P."/>
            <person name="Heidel A."/>
            <person name="Felder M."/>
            <person name="Petzold A."/>
            <person name="Szafranski K."/>
            <person name="Feuermann M."/>
            <person name="Pedruzzi I."/>
            <person name="Priebe S."/>
            <person name="Groth M."/>
            <person name="Winkler R."/>
            <person name="Li W."/>
            <person name="Kniemeyer O."/>
            <person name="Schroeckh V."/>
            <person name="Hertweck C."/>
            <person name="Hube B."/>
            <person name="White T.C."/>
            <person name="Platzer M."/>
            <person name="Guthke R."/>
            <person name="Heitman J."/>
            <person name="Woestemeyer J."/>
            <person name="Zipfel P.F."/>
            <person name="Monod M."/>
            <person name="Brakhage A.A."/>
        </authorList>
    </citation>
    <scope>NUCLEOTIDE SEQUENCE [LARGE SCALE GENOMIC DNA]</scope>
    <source>
        <strain evidence="3">ATCC MYA-4681 / CBS 112371</strain>
    </source>
</reference>
<gene>
    <name evidence="2" type="ORF">ARB_06539</name>
</gene>
<organism evidence="2 3">
    <name type="scientific">Arthroderma benhamiae (strain ATCC MYA-4681 / CBS 112371)</name>
    <name type="common">Trichophyton mentagrophytes</name>
    <dbReference type="NCBI Taxonomy" id="663331"/>
    <lineage>
        <taxon>Eukaryota</taxon>
        <taxon>Fungi</taxon>
        <taxon>Dikarya</taxon>
        <taxon>Ascomycota</taxon>
        <taxon>Pezizomycotina</taxon>
        <taxon>Eurotiomycetes</taxon>
        <taxon>Eurotiomycetidae</taxon>
        <taxon>Onygenales</taxon>
        <taxon>Arthrodermataceae</taxon>
        <taxon>Trichophyton</taxon>
    </lineage>
</organism>
<evidence type="ECO:0000313" key="2">
    <source>
        <dbReference type="EMBL" id="EFE34774.1"/>
    </source>
</evidence>
<keyword evidence="3" id="KW-1185">Reference proteome</keyword>
<dbReference type="AlphaFoldDB" id="D4AQN0"/>